<dbReference type="STRING" id="3641.A0A061GA38"/>
<dbReference type="Gramene" id="EOY26705">
    <property type="protein sequence ID" value="EOY26705"/>
    <property type="gene ID" value="TCM_028678"/>
</dbReference>
<evidence type="ECO:0000313" key="7">
    <source>
        <dbReference type="Proteomes" id="UP000026915"/>
    </source>
</evidence>
<dbReference type="InterPro" id="IPR013763">
    <property type="entry name" value="Cyclin-like_dom"/>
</dbReference>
<dbReference type="SMART" id="SM00385">
    <property type="entry name" value="CYCLIN"/>
    <property type="match status" value="1"/>
</dbReference>
<reference evidence="6 7" key="1">
    <citation type="journal article" date="2013" name="Genome Biol.">
        <title>The genome sequence of the most widely cultivated cacao type and its use to identify candidate genes regulating pod color.</title>
        <authorList>
            <person name="Motamayor J.C."/>
            <person name="Mockaitis K."/>
            <person name="Schmutz J."/>
            <person name="Haiminen N."/>
            <person name="Iii D.L."/>
            <person name="Cornejo O."/>
            <person name="Findley S.D."/>
            <person name="Zheng P."/>
            <person name="Utro F."/>
            <person name="Royaert S."/>
            <person name="Saski C."/>
            <person name="Jenkins J."/>
            <person name="Podicheti R."/>
            <person name="Zhao M."/>
            <person name="Scheffler B.E."/>
            <person name="Stack J.C."/>
            <person name="Feltus F.A."/>
            <person name="Mustiga G.M."/>
            <person name="Amores F."/>
            <person name="Phillips W."/>
            <person name="Marelli J.P."/>
            <person name="May G.D."/>
            <person name="Shapiro H."/>
            <person name="Ma J."/>
            <person name="Bustamante C.D."/>
            <person name="Schnell R.J."/>
            <person name="Main D."/>
            <person name="Gilbert D."/>
            <person name="Parida L."/>
            <person name="Kuhn D.N."/>
        </authorList>
    </citation>
    <scope>NUCLEOTIDE SEQUENCE [LARGE SCALE GENOMIC DNA]</scope>
    <source>
        <strain evidence="7">cv. Matina 1-6</strain>
    </source>
</reference>
<dbReference type="GO" id="GO:0000307">
    <property type="term" value="C:cyclin-dependent protein kinase holoenzyme complex"/>
    <property type="evidence" value="ECO:0000318"/>
    <property type="project" value="GO_Central"/>
</dbReference>
<evidence type="ECO:0000259" key="5">
    <source>
        <dbReference type="SMART" id="SM00385"/>
    </source>
</evidence>
<organism evidence="6 7">
    <name type="scientific">Theobroma cacao</name>
    <name type="common">Cacao</name>
    <name type="synonym">Cocoa</name>
    <dbReference type="NCBI Taxonomy" id="3641"/>
    <lineage>
        <taxon>Eukaryota</taxon>
        <taxon>Viridiplantae</taxon>
        <taxon>Streptophyta</taxon>
        <taxon>Embryophyta</taxon>
        <taxon>Tracheophyta</taxon>
        <taxon>Spermatophyta</taxon>
        <taxon>Magnoliopsida</taxon>
        <taxon>eudicotyledons</taxon>
        <taxon>Gunneridae</taxon>
        <taxon>Pentapetalae</taxon>
        <taxon>rosids</taxon>
        <taxon>malvids</taxon>
        <taxon>Malvales</taxon>
        <taxon>Malvaceae</taxon>
        <taxon>Byttnerioideae</taxon>
        <taxon>Theobroma</taxon>
    </lineage>
</organism>
<dbReference type="InterPro" id="IPR006671">
    <property type="entry name" value="Cyclin_N"/>
</dbReference>
<evidence type="ECO:0000313" key="6">
    <source>
        <dbReference type="EMBL" id="EOY26705.1"/>
    </source>
</evidence>
<dbReference type="eggNOG" id="KOG0653">
    <property type="taxonomic scope" value="Eukaryota"/>
</dbReference>
<accession>A0A061GA38</accession>
<dbReference type="Pfam" id="PF00134">
    <property type="entry name" value="Cyclin_N"/>
    <property type="match status" value="1"/>
</dbReference>
<dbReference type="GO" id="GO:0016538">
    <property type="term" value="F:cyclin-dependent protein serine/threonine kinase regulator activity"/>
    <property type="evidence" value="ECO:0000318"/>
    <property type="project" value="GO_Central"/>
</dbReference>
<feature type="domain" description="Cyclin-like" evidence="5">
    <location>
        <begin position="39"/>
        <end position="123"/>
    </location>
</feature>
<keyword evidence="2 4" id="KW-0195">Cyclin</keyword>
<dbReference type="InParanoid" id="A0A061GA38"/>
<dbReference type="EMBL" id="CM001884">
    <property type="protein sequence ID" value="EOY26705.1"/>
    <property type="molecule type" value="Genomic_DNA"/>
</dbReference>
<dbReference type="GO" id="GO:0051301">
    <property type="term" value="P:cell division"/>
    <property type="evidence" value="ECO:0007669"/>
    <property type="project" value="UniProtKB-KW"/>
</dbReference>
<dbReference type="FunFam" id="1.10.472.10:FF:000001">
    <property type="entry name" value="G2/mitotic-specific cyclin"/>
    <property type="match status" value="1"/>
</dbReference>
<dbReference type="AlphaFoldDB" id="A0A061GA38"/>
<name>A0A061GA38_THECC</name>
<evidence type="ECO:0000256" key="2">
    <source>
        <dbReference type="ARBA" id="ARBA00023127"/>
    </source>
</evidence>
<evidence type="ECO:0000256" key="4">
    <source>
        <dbReference type="RuleBase" id="RU000383"/>
    </source>
</evidence>
<proteinExistence type="inferred from homology"/>
<evidence type="ECO:0000256" key="1">
    <source>
        <dbReference type="ARBA" id="ARBA00022618"/>
    </source>
</evidence>
<dbReference type="GO" id="GO:0000082">
    <property type="term" value="P:G1/S transition of mitotic cell cycle"/>
    <property type="evidence" value="ECO:0000318"/>
    <property type="project" value="GO_Central"/>
</dbReference>
<dbReference type="InterPro" id="IPR036915">
    <property type="entry name" value="Cyclin-like_sf"/>
</dbReference>
<dbReference type="OMA" id="PEANYME"/>
<keyword evidence="3" id="KW-0131">Cell cycle</keyword>
<dbReference type="HOGENOM" id="CLU_2065746_0_0_1"/>
<sequence length="139" mass="16140">MTKMARRQDSHKMGTSCVAPNYMALQCDIKERMRGILIDWLIEVHYKFELMEETLYLTVNLIDRFLAIQQVVRKKLQLVGVTAMLLACKYEEVSVPVVEDLILISDKAYSRKEVPDMVCNSTFSFHDFTPIFLTSLNQK</sequence>
<keyword evidence="1" id="KW-0132">Cell division</keyword>
<dbReference type="GO" id="GO:0005634">
    <property type="term" value="C:nucleus"/>
    <property type="evidence" value="ECO:0000318"/>
    <property type="project" value="GO_Central"/>
</dbReference>
<dbReference type="Proteomes" id="UP000026915">
    <property type="component" value="Chromosome 6"/>
</dbReference>
<dbReference type="Gene3D" id="1.10.472.10">
    <property type="entry name" value="Cyclin-like"/>
    <property type="match status" value="1"/>
</dbReference>
<dbReference type="InterPro" id="IPR039361">
    <property type="entry name" value="Cyclin"/>
</dbReference>
<dbReference type="InterPro" id="IPR048258">
    <property type="entry name" value="Cyclins_cyclin-box"/>
</dbReference>
<protein>
    <submittedName>
        <fullName evidence="6">Cyclin B2,3 isoform 1</fullName>
    </submittedName>
</protein>
<evidence type="ECO:0000256" key="3">
    <source>
        <dbReference type="ARBA" id="ARBA00023306"/>
    </source>
</evidence>
<dbReference type="PROSITE" id="PS00292">
    <property type="entry name" value="CYCLINS"/>
    <property type="match status" value="1"/>
</dbReference>
<dbReference type="GO" id="GO:0005737">
    <property type="term" value="C:cytoplasm"/>
    <property type="evidence" value="ECO:0000318"/>
    <property type="project" value="GO_Central"/>
</dbReference>
<dbReference type="PANTHER" id="PTHR10177">
    <property type="entry name" value="CYCLINS"/>
    <property type="match status" value="1"/>
</dbReference>
<dbReference type="SUPFAM" id="SSF47954">
    <property type="entry name" value="Cyclin-like"/>
    <property type="match status" value="1"/>
</dbReference>
<gene>
    <name evidence="6" type="ORF">TCM_028678</name>
</gene>
<keyword evidence="7" id="KW-1185">Reference proteome</keyword>
<comment type="similarity">
    <text evidence="4">Belongs to the cyclin family.</text>
</comment>